<dbReference type="GO" id="GO:0005886">
    <property type="term" value="C:plasma membrane"/>
    <property type="evidence" value="ECO:0007669"/>
    <property type="project" value="UniProtKB-SubCell"/>
</dbReference>
<dbReference type="GO" id="GO:0015385">
    <property type="term" value="F:sodium:proton antiporter activity"/>
    <property type="evidence" value="ECO:0007669"/>
    <property type="project" value="TreeGrafter"/>
</dbReference>
<evidence type="ECO:0000256" key="3">
    <source>
        <dbReference type="ARBA" id="ARBA00022448"/>
    </source>
</evidence>
<dbReference type="NCBIfam" id="NF009248">
    <property type="entry name" value="PRK12600.1"/>
    <property type="match status" value="1"/>
</dbReference>
<evidence type="ECO:0000256" key="5">
    <source>
        <dbReference type="ARBA" id="ARBA00022692"/>
    </source>
</evidence>
<dbReference type="InterPro" id="IPR007208">
    <property type="entry name" value="MrpF/PhaF-like"/>
</dbReference>
<comment type="similarity">
    <text evidence="2 8">Belongs to the CPA3 antiporters (TC 2.A.63) subunit F family.</text>
</comment>
<protein>
    <submittedName>
        <fullName evidence="10">Na(+)/H(+) antiporter subunit F1</fullName>
    </submittedName>
</protein>
<dbReference type="Proteomes" id="UP000621560">
    <property type="component" value="Unassembled WGS sequence"/>
</dbReference>
<dbReference type="AlphaFoldDB" id="A0A927BS82"/>
<keyword evidence="11" id="KW-1185">Reference proteome</keyword>
<organism evidence="10 11">
    <name type="scientific">Paenibacillus sabuli</name>
    <dbReference type="NCBI Taxonomy" id="2772509"/>
    <lineage>
        <taxon>Bacteria</taxon>
        <taxon>Bacillati</taxon>
        <taxon>Bacillota</taxon>
        <taxon>Bacilli</taxon>
        <taxon>Bacillales</taxon>
        <taxon>Paenibacillaceae</taxon>
        <taxon>Paenibacillus</taxon>
    </lineage>
</organism>
<name>A0A927BS82_9BACL</name>
<evidence type="ECO:0000256" key="6">
    <source>
        <dbReference type="ARBA" id="ARBA00022989"/>
    </source>
</evidence>
<comment type="subcellular location">
    <subcellularLocation>
        <location evidence="1 8">Cell membrane</location>
        <topology evidence="1 8">Multi-pass membrane protein</topology>
    </subcellularLocation>
</comment>
<keyword evidence="6 9" id="KW-1133">Transmembrane helix</keyword>
<dbReference type="PANTHER" id="PTHR34702">
    <property type="entry name" value="NA(+)/H(+) ANTIPORTER SUBUNIT F1"/>
    <property type="match status" value="1"/>
</dbReference>
<dbReference type="PIRSF" id="PIRSF028784">
    <property type="entry name" value="MrpF"/>
    <property type="match status" value="1"/>
</dbReference>
<keyword evidence="3 8" id="KW-0813">Transport</keyword>
<keyword evidence="7 8" id="KW-0472">Membrane</keyword>
<keyword evidence="8" id="KW-0406">Ion transport</keyword>
<evidence type="ECO:0000256" key="7">
    <source>
        <dbReference type="ARBA" id="ARBA00023136"/>
    </source>
</evidence>
<reference evidence="10" key="1">
    <citation type="submission" date="2020-09" db="EMBL/GenBank/DDBJ databases">
        <title>A novel bacterium of genus Paenibacillus, isolated from South China Sea.</title>
        <authorList>
            <person name="Huang H."/>
            <person name="Mo K."/>
            <person name="Hu Y."/>
        </authorList>
    </citation>
    <scope>NUCLEOTIDE SEQUENCE</scope>
    <source>
        <strain evidence="10">IB182496</strain>
    </source>
</reference>
<proteinExistence type="inferred from homology"/>
<evidence type="ECO:0000256" key="9">
    <source>
        <dbReference type="SAM" id="Phobius"/>
    </source>
</evidence>
<accession>A0A927BS82</accession>
<evidence type="ECO:0000256" key="4">
    <source>
        <dbReference type="ARBA" id="ARBA00022475"/>
    </source>
</evidence>
<evidence type="ECO:0000313" key="11">
    <source>
        <dbReference type="Proteomes" id="UP000621560"/>
    </source>
</evidence>
<dbReference type="Pfam" id="PF04066">
    <property type="entry name" value="MrpF_PhaF"/>
    <property type="match status" value="1"/>
</dbReference>
<evidence type="ECO:0000256" key="2">
    <source>
        <dbReference type="ARBA" id="ARBA00009212"/>
    </source>
</evidence>
<dbReference type="EMBL" id="JACXIZ010000011">
    <property type="protein sequence ID" value="MBD2844579.1"/>
    <property type="molecule type" value="Genomic_DNA"/>
</dbReference>
<dbReference type="PANTHER" id="PTHR34702:SF1">
    <property type="entry name" value="NA(+)_H(+) ANTIPORTER SUBUNIT F"/>
    <property type="match status" value="1"/>
</dbReference>
<keyword evidence="5 9" id="KW-0812">Transmembrane</keyword>
<gene>
    <name evidence="10" type="ORF">IDH44_05210</name>
</gene>
<keyword evidence="4 8" id="KW-1003">Cell membrane</keyword>
<evidence type="ECO:0000313" key="10">
    <source>
        <dbReference type="EMBL" id="MBD2844579.1"/>
    </source>
</evidence>
<dbReference type="RefSeq" id="WP_190915373.1">
    <property type="nucleotide sequence ID" value="NZ_JACXIZ010000011.1"/>
</dbReference>
<evidence type="ECO:0000256" key="1">
    <source>
        <dbReference type="ARBA" id="ARBA00004651"/>
    </source>
</evidence>
<feature type="transmembrane region" description="Helical" evidence="9">
    <location>
        <begin position="60"/>
        <end position="82"/>
    </location>
</feature>
<feature type="transmembrane region" description="Helical" evidence="9">
    <location>
        <begin position="6"/>
        <end position="25"/>
    </location>
</feature>
<feature type="transmembrane region" description="Helical" evidence="9">
    <location>
        <begin position="34"/>
        <end position="54"/>
    </location>
</feature>
<evidence type="ECO:0000256" key="8">
    <source>
        <dbReference type="PIRNR" id="PIRNR028784"/>
    </source>
</evidence>
<sequence length="98" mass="10746">MLQVVLYTALVLLSLSVVAGLYRIIRGPSMPDRVIALDTIGICLIGLVAVVCMLQDTTAYLDIILLMGILAFLGTVAFSKFIEKGVVMEHARNRDDHR</sequence>
<keyword evidence="8" id="KW-0050">Antiport</keyword>
<comment type="caution">
    <text evidence="10">The sequence shown here is derived from an EMBL/GenBank/DDBJ whole genome shotgun (WGS) entry which is preliminary data.</text>
</comment>